<dbReference type="OrthoDB" id="9801785at2"/>
<comment type="caution">
    <text evidence="3">The sequence shown here is derived from an EMBL/GenBank/DDBJ whole genome shotgun (WGS) entry which is preliminary data.</text>
</comment>
<dbReference type="STRING" id="1869.MB27_14550"/>
<evidence type="ECO:0000313" key="3">
    <source>
        <dbReference type="EMBL" id="KHD76780.1"/>
    </source>
</evidence>
<dbReference type="Gene3D" id="3.40.50.720">
    <property type="entry name" value="NAD(P)-binding Rossmann-like Domain"/>
    <property type="match status" value="1"/>
</dbReference>
<protein>
    <recommendedName>
        <fullName evidence="2">NAD-dependent epimerase/dehydratase domain-containing protein</fullName>
    </recommendedName>
</protein>
<dbReference type="eggNOG" id="COG0451">
    <property type="taxonomic scope" value="Bacteria"/>
</dbReference>
<name>A0A0A6UL21_ACTUT</name>
<accession>A0A0A6UL21</accession>
<evidence type="ECO:0000259" key="2">
    <source>
        <dbReference type="Pfam" id="PF01370"/>
    </source>
</evidence>
<dbReference type="RefSeq" id="WP_043525028.1">
    <property type="nucleotide sequence ID" value="NZ_BAABKU010000019.1"/>
</dbReference>
<organism evidence="3 4">
    <name type="scientific">Actinoplanes utahensis</name>
    <dbReference type="NCBI Taxonomy" id="1869"/>
    <lineage>
        <taxon>Bacteria</taxon>
        <taxon>Bacillati</taxon>
        <taxon>Actinomycetota</taxon>
        <taxon>Actinomycetes</taxon>
        <taxon>Micromonosporales</taxon>
        <taxon>Micromonosporaceae</taxon>
        <taxon>Actinoplanes</taxon>
    </lineage>
</organism>
<keyword evidence="4" id="KW-1185">Reference proteome</keyword>
<dbReference type="Proteomes" id="UP000054537">
    <property type="component" value="Unassembled WGS sequence"/>
</dbReference>
<dbReference type="SUPFAM" id="SSF51735">
    <property type="entry name" value="NAD(P)-binding Rossmann-fold domains"/>
    <property type="match status" value="1"/>
</dbReference>
<dbReference type="Pfam" id="PF01370">
    <property type="entry name" value="Epimerase"/>
    <property type="match status" value="1"/>
</dbReference>
<reference evidence="3 4" key="1">
    <citation type="submission" date="2014-10" db="EMBL/GenBank/DDBJ databases">
        <title>Draft genome sequence of Actinoplanes utahensis NRRL 12052.</title>
        <authorList>
            <person name="Velasco-Bucheli B."/>
            <person name="del Cerro C."/>
            <person name="Hormigo D."/>
            <person name="Garcia J.L."/>
            <person name="Acebal C."/>
            <person name="Arroyo M."/>
            <person name="de la Mata I."/>
        </authorList>
    </citation>
    <scope>NUCLEOTIDE SEQUENCE [LARGE SCALE GENOMIC DNA]</scope>
    <source>
        <strain evidence="3 4">NRRL 12052</strain>
    </source>
</reference>
<dbReference type="EMBL" id="JRTT01000015">
    <property type="protein sequence ID" value="KHD76780.1"/>
    <property type="molecule type" value="Genomic_DNA"/>
</dbReference>
<dbReference type="AlphaFoldDB" id="A0A0A6UL21"/>
<proteinExistence type="inferred from homology"/>
<dbReference type="Gene3D" id="3.90.25.10">
    <property type="entry name" value="UDP-galactose 4-epimerase, domain 1"/>
    <property type="match status" value="1"/>
</dbReference>
<sequence length="323" mass="33977">MKVLVTGGAGFIGSHLCAKLTGRGIDVRVLDDFSTGRWRNLVNLRVEVVAGSVTDTTTVDRVARDVDAIVHLAAVASVPESIKSPVRTHDVNVTGTLNVLEAARVPNAHVVVASSAAVYGNASGTVGAPFSPPRPLTPYAASKLTTETYATSWQESYGLPTLPLRFFNVFGPRQWPGDAYAAVVPAFAAAAVFGQPLLIHGDGVQTRDFIPVDTVASILADAVEDRVTSPAPIDVAHGTRTSLLELADILEGILQRRLRREFLPARAGDIRHSSGDGSALRALFPGLPPVDLHAALGETVAWWRTQPATGSTDSSPKAGVQAA</sequence>
<evidence type="ECO:0000256" key="1">
    <source>
        <dbReference type="ARBA" id="ARBA00007637"/>
    </source>
</evidence>
<feature type="domain" description="NAD-dependent epimerase/dehydratase" evidence="2">
    <location>
        <begin position="3"/>
        <end position="227"/>
    </location>
</feature>
<dbReference type="InterPro" id="IPR001509">
    <property type="entry name" value="Epimerase_deHydtase"/>
</dbReference>
<comment type="similarity">
    <text evidence="1">Belongs to the NAD(P)-dependent epimerase/dehydratase family.</text>
</comment>
<gene>
    <name evidence="3" type="ORF">MB27_14550</name>
</gene>
<evidence type="ECO:0000313" key="4">
    <source>
        <dbReference type="Proteomes" id="UP000054537"/>
    </source>
</evidence>
<dbReference type="InterPro" id="IPR036291">
    <property type="entry name" value="NAD(P)-bd_dom_sf"/>
</dbReference>
<dbReference type="PANTHER" id="PTHR43000">
    <property type="entry name" value="DTDP-D-GLUCOSE 4,6-DEHYDRATASE-RELATED"/>
    <property type="match status" value="1"/>
</dbReference>